<dbReference type="PROSITE" id="PS51746">
    <property type="entry name" value="PPM_2"/>
    <property type="match status" value="1"/>
</dbReference>
<dbReference type="EMBL" id="CP101808">
    <property type="protein sequence ID" value="UUD37164.1"/>
    <property type="molecule type" value="Genomic_DNA"/>
</dbReference>
<feature type="domain" description="PPM-type phosphatase" evidence="1">
    <location>
        <begin position="1"/>
        <end position="244"/>
    </location>
</feature>
<evidence type="ECO:0000313" key="3">
    <source>
        <dbReference type="Proteomes" id="UP001059576"/>
    </source>
</evidence>
<sequence>MHTYASDIGLVRNENQDKVGVWDKEHITLAILCDGMGGHYGGKEASSLVVLAFEKEFANYNVEWTDQNDIQNWFYIAVKKAKDLMMLKTQQNELFKDMGTTLTAAIINHKTKYIYIINIGDSRTYVFGNNLKQITYDHNLQNYYIHEFNYSLRKASKLPNAKGLVSALGPTKRTQMEVFIVEPSKESKLVVLTSDGIHDHVSLPVFEETLKSRQKDLHEKALELIDLAKRNNSLDNLSIIIVEI</sequence>
<dbReference type="Gene3D" id="3.60.40.10">
    <property type="entry name" value="PPM-type phosphatase domain"/>
    <property type="match status" value="1"/>
</dbReference>
<dbReference type="InterPro" id="IPR036457">
    <property type="entry name" value="PPM-type-like_dom_sf"/>
</dbReference>
<evidence type="ECO:0000313" key="2">
    <source>
        <dbReference type="EMBL" id="UUD37164.1"/>
    </source>
</evidence>
<evidence type="ECO:0000259" key="1">
    <source>
        <dbReference type="PROSITE" id="PS51746"/>
    </source>
</evidence>
<dbReference type="SMART" id="SM00332">
    <property type="entry name" value="PP2Cc"/>
    <property type="match status" value="1"/>
</dbReference>
<name>A0ABY5J357_9BACT</name>
<protein>
    <submittedName>
        <fullName evidence="2">Protein phosphatase 2C domain-containing protein</fullName>
    </submittedName>
</protein>
<dbReference type="Proteomes" id="UP001059576">
    <property type="component" value="Chromosome"/>
</dbReference>
<organism evidence="2 3">
    <name type="scientific">Mycoplasmopsis equigenitalium</name>
    <dbReference type="NCBI Taxonomy" id="114883"/>
    <lineage>
        <taxon>Bacteria</taxon>
        <taxon>Bacillati</taxon>
        <taxon>Mycoplasmatota</taxon>
        <taxon>Mycoplasmoidales</taxon>
        <taxon>Metamycoplasmataceae</taxon>
        <taxon>Mycoplasmopsis</taxon>
    </lineage>
</organism>
<dbReference type="InterPro" id="IPR001932">
    <property type="entry name" value="PPM-type_phosphatase-like_dom"/>
</dbReference>
<accession>A0ABY5J357</accession>
<dbReference type="SMART" id="SM00331">
    <property type="entry name" value="PP2C_SIG"/>
    <property type="match status" value="1"/>
</dbReference>
<dbReference type="Pfam" id="PF13672">
    <property type="entry name" value="PP2C_2"/>
    <property type="match status" value="1"/>
</dbReference>
<proteinExistence type="predicted"/>
<dbReference type="CDD" id="cd00143">
    <property type="entry name" value="PP2Cc"/>
    <property type="match status" value="1"/>
</dbReference>
<gene>
    <name evidence="2" type="ORF">NPA09_01145</name>
</gene>
<dbReference type="RefSeq" id="WP_129722114.1">
    <property type="nucleotide sequence ID" value="NZ_CP101808.1"/>
</dbReference>
<dbReference type="SUPFAM" id="SSF81606">
    <property type="entry name" value="PP2C-like"/>
    <property type="match status" value="1"/>
</dbReference>
<reference evidence="2" key="1">
    <citation type="submission" date="2022-07" db="EMBL/GenBank/DDBJ databases">
        <title>Complete genome of Mycoplasma equigenitalium type strain T37.</title>
        <authorList>
            <person name="Spergser J."/>
        </authorList>
    </citation>
    <scope>NUCLEOTIDE SEQUENCE</scope>
    <source>
        <strain evidence="2">T37</strain>
    </source>
</reference>
<keyword evidence="3" id="KW-1185">Reference proteome</keyword>